<dbReference type="InterPro" id="IPR010982">
    <property type="entry name" value="Lambda_DNA-bd_dom_sf"/>
</dbReference>
<reference evidence="1 2" key="1">
    <citation type="journal article" date="2021" name="Int. J. Syst. Evol. Microbiol.">
        <title>Reticulibacter mediterranei gen. nov., sp. nov., within the new family Reticulibacteraceae fam. nov., and Ktedonospora formicarum gen. nov., sp. nov., Ktedonobacter robiniae sp. nov., Dictyobacter formicarum sp. nov. and Dictyobacter arantiisoli sp. nov., belonging to the class Ktedonobacteria.</title>
        <authorList>
            <person name="Yabe S."/>
            <person name="Zheng Y."/>
            <person name="Wang C.M."/>
            <person name="Sakai Y."/>
            <person name="Abe K."/>
            <person name="Yokota A."/>
            <person name="Donadio S."/>
            <person name="Cavaletti L."/>
            <person name="Monciardini P."/>
        </authorList>
    </citation>
    <scope>NUCLEOTIDE SEQUENCE [LARGE SCALE GENOMIC DNA]</scope>
    <source>
        <strain evidence="1 2">SOSP1-30</strain>
    </source>
</reference>
<dbReference type="Proteomes" id="UP000654345">
    <property type="component" value="Unassembled WGS sequence"/>
</dbReference>
<sequence length="124" mass="13579">MRKDIRALQHLVINYMRENKLTQEEFAKRGAPELTRGKLGYLINGNATSIDMALLAGYAHAMHIPFNTLAAQIGVVGASAATTREGLLLAEAQEMAEKLDGVEKQIYLDALEVAIERAKASLRV</sequence>
<evidence type="ECO:0000313" key="1">
    <source>
        <dbReference type="EMBL" id="GHO55497.1"/>
    </source>
</evidence>
<proteinExistence type="predicted"/>
<gene>
    <name evidence="1" type="ORF">KSB_39720</name>
</gene>
<dbReference type="SUPFAM" id="SSF47413">
    <property type="entry name" value="lambda repressor-like DNA-binding domains"/>
    <property type="match status" value="1"/>
</dbReference>
<protein>
    <recommendedName>
        <fullName evidence="3">HTH cro/C1-type domain-containing protein</fullName>
    </recommendedName>
</protein>
<evidence type="ECO:0008006" key="3">
    <source>
        <dbReference type="Google" id="ProtNLM"/>
    </source>
</evidence>
<comment type="caution">
    <text evidence="1">The sequence shown here is derived from an EMBL/GenBank/DDBJ whole genome shotgun (WGS) entry which is preliminary data.</text>
</comment>
<evidence type="ECO:0000313" key="2">
    <source>
        <dbReference type="Proteomes" id="UP000654345"/>
    </source>
</evidence>
<name>A0ABQ3USY9_9CHLR</name>
<keyword evidence="2" id="KW-1185">Reference proteome</keyword>
<dbReference type="EMBL" id="BNJG01000001">
    <property type="protein sequence ID" value="GHO55497.1"/>
    <property type="molecule type" value="Genomic_DNA"/>
</dbReference>
<dbReference type="RefSeq" id="WP_201372074.1">
    <property type="nucleotide sequence ID" value="NZ_BNJG01000001.1"/>
</dbReference>
<organism evidence="1 2">
    <name type="scientific">Ktedonobacter robiniae</name>
    <dbReference type="NCBI Taxonomy" id="2778365"/>
    <lineage>
        <taxon>Bacteria</taxon>
        <taxon>Bacillati</taxon>
        <taxon>Chloroflexota</taxon>
        <taxon>Ktedonobacteria</taxon>
        <taxon>Ktedonobacterales</taxon>
        <taxon>Ktedonobacteraceae</taxon>
        <taxon>Ktedonobacter</taxon>
    </lineage>
</organism>
<accession>A0ABQ3USY9</accession>